<organism evidence="3 4">
    <name type="scientific">Pseudochelatococcus lubricantis</name>
    <dbReference type="NCBI Taxonomy" id="1538102"/>
    <lineage>
        <taxon>Bacteria</taxon>
        <taxon>Pseudomonadati</taxon>
        <taxon>Pseudomonadota</taxon>
        <taxon>Alphaproteobacteria</taxon>
        <taxon>Hyphomicrobiales</taxon>
        <taxon>Chelatococcaceae</taxon>
        <taxon>Pseudochelatococcus</taxon>
    </lineage>
</organism>
<dbReference type="PANTHER" id="PTHR11365:SF23">
    <property type="entry name" value="HYPOTHETICAL 5-OXOPROLINASE (EUROFUNG)-RELATED"/>
    <property type="match status" value="1"/>
</dbReference>
<dbReference type="Pfam" id="PF02538">
    <property type="entry name" value="Hydantoinase_B"/>
    <property type="match status" value="1"/>
</dbReference>
<evidence type="ECO:0000256" key="1">
    <source>
        <dbReference type="SAM" id="MobiDB-lite"/>
    </source>
</evidence>
<feature type="compositionally biased region" description="Basic and acidic residues" evidence="1">
    <location>
        <begin position="526"/>
        <end position="542"/>
    </location>
</feature>
<evidence type="ECO:0000313" key="3">
    <source>
        <dbReference type="EMBL" id="NIJ59872.1"/>
    </source>
</evidence>
<dbReference type="PANTHER" id="PTHR11365">
    <property type="entry name" value="5-OXOPROLINASE RELATED"/>
    <property type="match status" value="1"/>
</dbReference>
<keyword evidence="4" id="KW-1185">Reference proteome</keyword>
<evidence type="ECO:0000259" key="2">
    <source>
        <dbReference type="Pfam" id="PF02538"/>
    </source>
</evidence>
<proteinExistence type="predicted"/>
<dbReference type="EMBL" id="JAASQI010000011">
    <property type="protein sequence ID" value="NIJ59872.1"/>
    <property type="molecule type" value="Genomic_DNA"/>
</dbReference>
<comment type="caution">
    <text evidence="3">The sequence shown here is derived from an EMBL/GenBank/DDBJ whole genome shotgun (WGS) entry which is preliminary data.</text>
</comment>
<accession>A0ABX0V414</accession>
<protein>
    <submittedName>
        <fullName evidence="3">N-methylhydantoinase B</fullName>
        <ecNumber evidence="3">3.5.2.14</ecNumber>
    </submittedName>
</protein>
<dbReference type="RefSeq" id="WP_166955707.1">
    <property type="nucleotide sequence ID" value="NZ_JAASQI010000011.1"/>
</dbReference>
<feature type="region of interest" description="Disordered" evidence="1">
    <location>
        <begin position="514"/>
        <end position="542"/>
    </location>
</feature>
<dbReference type="Proteomes" id="UP001429580">
    <property type="component" value="Unassembled WGS sequence"/>
</dbReference>
<dbReference type="GO" id="GO:0047423">
    <property type="term" value="F:N-methylhydantoinase (ATP-hydrolyzing) activity"/>
    <property type="evidence" value="ECO:0007669"/>
    <property type="project" value="UniProtKB-EC"/>
</dbReference>
<dbReference type="EC" id="3.5.2.14" evidence="3"/>
<keyword evidence="3" id="KW-0378">Hydrolase</keyword>
<sequence length="542" mass="58271">MQQSLPHAEAAPASRLNPITIEVIGSAFASIVEEMGEALVRASYSTNIKERRDCSTALFDAHGLMLCQAEHIPMHLGSFIDFIPHVLKHYGLENIAPGDIFMGNDAYEGGGTHLPDIVVAEPIFAEGRLVAWAINTAHHSDFADRGHAHIYQEGLRIPPVRLCNKGVLQEDVQRLFLLNCQVPAERISDLRAQTAANRLGVTRMTELCAKYGTDTVLAAGAELMDYAERKMRAGISAIPDGTYRFSDTFDSESLATPLAFSVTIEVKGDEVHLDFVSPPQVRAGLNVVYTALLATVYYAVKTVVDPTVLPNAGLARPIHVTAEEGTILRCAHPAAVDGRITACQRVVDLIHGAFAQVVPNRVTAAANGSVAVASFDGRRPDKALWVYLETIGGGNGARFNKDGLDGVHVHMTNTSNLPVEAMETEYPITLMRYELVDGSGGEGTFVGGLGLRRVYRAEAECRVQVMGSRLVSRPWGLDGGGAGASGYFTLNGDRDAFENGSADLKPGDLLEIVTPGAGGYGPASRRNPEAHQRDVREGRFSA</sequence>
<feature type="domain" description="Hydantoinase B/oxoprolinase" evidence="2">
    <location>
        <begin position="17"/>
        <end position="522"/>
    </location>
</feature>
<gene>
    <name evidence="3" type="ORF">FHS82_003733</name>
</gene>
<dbReference type="InterPro" id="IPR045079">
    <property type="entry name" value="Oxoprolinase-like"/>
</dbReference>
<dbReference type="InterPro" id="IPR003692">
    <property type="entry name" value="Hydantoinase_B"/>
</dbReference>
<name>A0ABX0V414_9HYPH</name>
<reference evidence="3 4" key="1">
    <citation type="submission" date="2020-03" db="EMBL/GenBank/DDBJ databases">
        <title>Genomic Encyclopedia of Type Strains, Phase IV (KMG-IV): sequencing the most valuable type-strain genomes for metagenomic binning, comparative biology and taxonomic classification.</title>
        <authorList>
            <person name="Goeker M."/>
        </authorList>
    </citation>
    <scope>NUCLEOTIDE SEQUENCE [LARGE SCALE GENOMIC DNA]</scope>
    <source>
        <strain evidence="3 4">DSM 103870</strain>
    </source>
</reference>
<evidence type="ECO:0000313" key="4">
    <source>
        <dbReference type="Proteomes" id="UP001429580"/>
    </source>
</evidence>